<dbReference type="Pfam" id="PF08883">
    <property type="entry name" value="DOPA_dioxygen"/>
    <property type="match status" value="1"/>
</dbReference>
<evidence type="ECO:0000313" key="2">
    <source>
        <dbReference type="Proteomes" id="UP001491310"/>
    </source>
</evidence>
<gene>
    <name evidence="1" type="ORF">WJX75_009402</name>
</gene>
<accession>A0ABR2YUL2</accession>
<organism evidence="1 2">
    <name type="scientific">Coccomyxa subellipsoidea</name>
    <dbReference type="NCBI Taxonomy" id="248742"/>
    <lineage>
        <taxon>Eukaryota</taxon>
        <taxon>Viridiplantae</taxon>
        <taxon>Chlorophyta</taxon>
        <taxon>core chlorophytes</taxon>
        <taxon>Trebouxiophyceae</taxon>
        <taxon>Trebouxiophyceae incertae sedis</taxon>
        <taxon>Coccomyxaceae</taxon>
        <taxon>Coccomyxa</taxon>
    </lineage>
</organism>
<proteinExistence type="predicted"/>
<reference evidence="1 2" key="1">
    <citation type="journal article" date="2024" name="Nat. Commun.">
        <title>Phylogenomics reveals the evolutionary origins of lichenization in chlorophyte algae.</title>
        <authorList>
            <person name="Puginier C."/>
            <person name="Libourel C."/>
            <person name="Otte J."/>
            <person name="Skaloud P."/>
            <person name="Haon M."/>
            <person name="Grisel S."/>
            <person name="Petersen M."/>
            <person name="Berrin J.G."/>
            <person name="Delaux P.M."/>
            <person name="Dal Grande F."/>
            <person name="Keller J."/>
        </authorList>
    </citation>
    <scope>NUCLEOTIDE SEQUENCE [LARGE SCALE GENOMIC DNA]</scope>
    <source>
        <strain evidence="1 2">SAG 216-7</strain>
    </source>
</reference>
<comment type="caution">
    <text evidence="1">The sequence shown here is derived from an EMBL/GenBank/DDBJ whole genome shotgun (WGS) entry which is preliminary data.</text>
</comment>
<keyword evidence="2" id="KW-1185">Reference proteome</keyword>
<dbReference type="PANTHER" id="PTHR36423">
    <property type="entry name" value="AFR070WP"/>
    <property type="match status" value="1"/>
</dbReference>
<evidence type="ECO:0000313" key="1">
    <source>
        <dbReference type="EMBL" id="KAK9915453.1"/>
    </source>
</evidence>
<dbReference type="InterPro" id="IPR023389">
    <property type="entry name" value="DOPA-like_sf"/>
</dbReference>
<dbReference type="PANTHER" id="PTHR36423:SF2">
    <property type="entry name" value="AFR070WP"/>
    <property type="match status" value="1"/>
</dbReference>
<name>A0ABR2YUL2_9CHLO</name>
<protein>
    <submittedName>
        <fullName evidence="1">Uncharacterized protein</fullName>
    </submittedName>
</protein>
<sequence>MKALLETLQSTLSKDDHYEIHTLQTKAVGPHPVANLEVLFTRDRFTSFLCYLTFTMPPSFSVLVHQLTSDQLGDHTTRAIWV</sequence>
<dbReference type="Proteomes" id="UP001491310">
    <property type="component" value="Unassembled WGS sequence"/>
</dbReference>
<dbReference type="Gene3D" id="3.30.70.1240">
    <property type="entry name" value="DOPA-like domains"/>
    <property type="match status" value="1"/>
</dbReference>
<dbReference type="InterPro" id="IPR014980">
    <property type="entry name" value="DOPA_dioxygen"/>
</dbReference>
<dbReference type="SUPFAM" id="SSF143410">
    <property type="entry name" value="DOPA-like"/>
    <property type="match status" value="1"/>
</dbReference>
<dbReference type="EMBL" id="JALJOT010000005">
    <property type="protein sequence ID" value="KAK9915453.1"/>
    <property type="molecule type" value="Genomic_DNA"/>
</dbReference>